<feature type="transmembrane region" description="Helical" evidence="6">
    <location>
        <begin position="51"/>
        <end position="72"/>
    </location>
</feature>
<dbReference type="OMA" id="LEGPLMC"/>
<dbReference type="GeneID" id="103110893"/>
<keyword evidence="4 6" id="KW-1133">Transmembrane helix</keyword>
<proteinExistence type="inferred from homology"/>
<dbReference type="PANTHER" id="PTHR14198">
    <property type="entry name" value="TRANSMEMBRANE 4 L6 FAMILY MEMBER 1-RELATED"/>
    <property type="match status" value="1"/>
</dbReference>
<gene>
    <name evidence="8" type="primary">TM4SF20</name>
</gene>
<dbReference type="AlphaFoldDB" id="A0A1S2ZJ60"/>
<evidence type="ECO:0000313" key="7">
    <source>
        <dbReference type="Proteomes" id="UP001652624"/>
    </source>
</evidence>
<dbReference type="Pfam" id="PF05805">
    <property type="entry name" value="L6_membrane"/>
    <property type="match status" value="1"/>
</dbReference>
<evidence type="ECO:0000256" key="2">
    <source>
        <dbReference type="ARBA" id="ARBA00006193"/>
    </source>
</evidence>
<protein>
    <submittedName>
        <fullName evidence="8">Transmembrane 4 L6 family member 20</fullName>
    </submittedName>
</protein>
<dbReference type="GO" id="GO:0005886">
    <property type="term" value="C:plasma membrane"/>
    <property type="evidence" value="ECO:0007669"/>
    <property type="project" value="Ensembl"/>
</dbReference>
<evidence type="ECO:0000256" key="5">
    <source>
        <dbReference type="ARBA" id="ARBA00023136"/>
    </source>
</evidence>
<dbReference type="GO" id="GO:0045861">
    <property type="term" value="P:negative regulation of proteolysis"/>
    <property type="evidence" value="ECO:0007669"/>
    <property type="project" value="Ensembl"/>
</dbReference>
<dbReference type="GO" id="GO:0005925">
    <property type="term" value="C:focal adhesion"/>
    <property type="evidence" value="ECO:0007669"/>
    <property type="project" value="Ensembl"/>
</dbReference>
<dbReference type="RefSeq" id="XP_007520162.1">
    <property type="nucleotide sequence ID" value="XM_007520100.3"/>
</dbReference>
<dbReference type="STRING" id="9365.ENSEEUP00000008173"/>
<comment type="similarity">
    <text evidence="2">Belongs to the L6 tetraspanin family.</text>
</comment>
<evidence type="ECO:0000256" key="4">
    <source>
        <dbReference type="ARBA" id="ARBA00022989"/>
    </source>
</evidence>
<dbReference type="InterPro" id="IPR008661">
    <property type="entry name" value="L6_membrane"/>
</dbReference>
<dbReference type="eggNOG" id="ENOG502RZTZ">
    <property type="taxonomic scope" value="Eukaryota"/>
</dbReference>
<keyword evidence="7" id="KW-1185">Reference proteome</keyword>
<dbReference type="OrthoDB" id="9937421at2759"/>
<keyword evidence="5 6" id="KW-0472">Membrane</keyword>
<keyword evidence="3 6" id="KW-0812">Transmembrane</keyword>
<evidence type="ECO:0000256" key="3">
    <source>
        <dbReference type="ARBA" id="ARBA00022692"/>
    </source>
</evidence>
<organism evidence="7 8">
    <name type="scientific">Erinaceus europaeus</name>
    <name type="common">Western European hedgehog</name>
    <dbReference type="NCBI Taxonomy" id="9365"/>
    <lineage>
        <taxon>Eukaryota</taxon>
        <taxon>Metazoa</taxon>
        <taxon>Chordata</taxon>
        <taxon>Craniata</taxon>
        <taxon>Vertebrata</taxon>
        <taxon>Euteleostomi</taxon>
        <taxon>Mammalia</taxon>
        <taxon>Eutheria</taxon>
        <taxon>Laurasiatheria</taxon>
        <taxon>Eulipotyphla</taxon>
        <taxon>Erinaceidae</taxon>
        <taxon>Erinaceinae</taxon>
        <taxon>Erinaceus</taxon>
    </lineage>
</organism>
<feature type="transmembrane region" description="Helical" evidence="6">
    <location>
        <begin position="84"/>
        <end position="110"/>
    </location>
</feature>
<dbReference type="FunCoup" id="A0A1S2ZJ60">
    <property type="interactions" value="20"/>
</dbReference>
<comment type="subcellular location">
    <subcellularLocation>
        <location evidence="1">Membrane</location>
        <topology evidence="1">Multi-pass membrane protein</topology>
    </subcellularLocation>
</comment>
<dbReference type="Proteomes" id="UP001652624">
    <property type="component" value="Chromosome 7"/>
</dbReference>
<dbReference type="InParanoid" id="A0A1S2ZJ60"/>
<dbReference type="PANTHER" id="PTHR14198:SF17">
    <property type="entry name" value="TRANSMEMBRANE 4 L6 FAMILY MEMBER 20"/>
    <property type="match status" value="1"/>
</dbReference>
<accession>A0A1S2ZJ60</accession>
<evidence type="ECO:0000313" key="8">
    <source>
        <dbReference type="RefSeq" id="XP_007520162.1"/>
    </source>
</evidence>
<evidence type="ECO:0000256" key="1">
    <source>
        <dbReference type="ARBA" id="ARBA00004141"/>
    </source>
</evidence>
<reference evidence="8" key="1">
    <citation type="submission" date="2025-08" db="UniProtKB">
        <authorList>
            <consortium name="RefSeq"/>
        </authorList>
    </citation>
    <scope>IDENTIFICATION</scope>
</reference>
<name>A0A1S2ZJ60_ERIEU</name>
<feature type="transmembrane region" description="Helical" evidence="6">
    <location>
        <begin position="191"/>
        <end position="221"/>
    </location>
</feature>
<sequence>MTCCEGWTSCNGISLLVLILAGVILNCIPLVVKLVDGDEYSKDPISCFEWWFPGIIGAGLMAIPATTMALSARKRACCNNRVGMFLSSILNVITIIGAVYCMLVSLIALLQGPLICNSHINGAANCEFSLGNLSSFDPESFDLQWFFNETCTPFTGSNNDISNNITAGQGKILNWDSDAEDNRYKMVHLSVYLGLLLVGIFEVLFGLSQILIGFLGCLCGVSKRRNRYV</sequence>
<evidence type="ECO:0000256" key="6">
    <source>
        <dbReference type="SAM" id="Phobius"/>
    </source>
</evidence>
<feature type="transmembrane region" description="Helical" evidence="6">
    <location>
        <begin position="12"/>
        <end position="31"/>
    </location>
</feature>
<dbReference type="CTD" id="79853"/>
<dbReference type="GO" id="GO:0005789">
    <property type="term" value="C:endoplasmic reticulum membrane"/>
    <property type="evidence" value="ECO:0007669"/>
    <property type="project" value="Ensembl"/>
</dbReference>